<dbReference type="EMBL" id="JANUHC010000009">
    <property type="protein sequence ID" value="MCS0632370.1"/>
    <property type="molecule type" value="Genomic_DNA"/>
</dbReference>
<dbReference type="InterPro" id="IPR012292">
    <property type="entry name" value="Globin/Proto"/>
</dbReference>
<accession>A0ABT2C4R8</accession>
<gene>
    <name evidence="1" type="ORF">NX786_23855</name>
</gene>
<sequence>MPSPAITESSIIRLVDTFYARVRDDAVLSPVFEAKLAGRWHEHMPRMYAFWTKVLLGTGEFQGNVFGKHMALSGIETEHFVRWLTLFRLTAIDVFGIDGATDALEVAQRIASSLQLGFFGDIRVSSAA</sequence>
<dbReference type="Gene3D" id="1.10.490.10">
    <property type="entry name" value="Globins"/>
    <property type="match status" value="1"/>
</dbReference>
<proteinExistence type="predicted"/>
<dbReference type="Proteomes" id="UP001165263">
    <property type="component" value="Unassembled WGS sequence"/>
</dbReference>
<reference evidence="1" key="1">
    <citation type="submission" date="2022-08" db="EMBL/GenBank/DDBJ databases">
        <title>Reclassification of Massilia species as members of the genera Telluria, Duganella, Pseudoduganella, Mokoshia gen. nov. and Zemynaea gen. nov. using orthogonal and non-orthogonal genome-based approaches.</title>
        <authorList>
            <person name="Bowman J.P."/>
        </authorList>
    </citation>
    <scope>NUCLEOTIDE SEQUENCE</scope>
    <source>
        <strain evidence="1">LMG 11547</strain>
    </source>
</reference>
<protein>
    <submittedName>
        <fullName evidence="1">Group III truncated hemoglobin</fullName>
    </submittedName>
</protein>
<evidence type="ECO:0000313" key="2">
    <source>
        <dbReference type="Proteomes" id="UP001165263"/>
    </source>
</evidence>
<dbReference type="InterPro" id="IPR009050">
    <property type="entry name" value="Globin-like_sf"/>
</dbReference>
<dbReference type="CDD" id="cd08916">
    <property type="entry name" value="TrHb3_P"/>
    <property type="match status" value="1"/>
</dbReference>
<dbReference type="RefSeq" id="WP_259451401.1">
    <property type="nucleotide sequence ID" value="NZ_CP119520.1"/>
</dbReference>
<name>A0ABT2C4R8_9BURK</name>
<evidence type="ECO:0000313" key="1">
    <source>
        <dbReference type="EMBL" id="MCS0632370.1"/>
    </source>
</evidence>
<keyword evidence="2" id="KW-1185">Reference proteome</keyword>
<dbReference type="SUPFAM" id="SSF46458">
    <property type="entry name" value="Globin-like"/>
    <property type="match status" value="1"/>
</dbReference>
<comment type="caution">
    <text evidence="1">The sequence shown here is derived from an EMBL/GenBank/DDBJ whole genome shotgun (WGS) entry which is preliminary data.</text>
</comment>
<organism evidence="1 2">
    <name type="scientific">Telluria mixta</name>
    <dbReference type="NCBI Taxonomy" id="34071"/>
    <lineage>
        <taxon>Bacteria</taxon>
        <taxon>Pseudomonadati</taxon>
        <taxon>Pseudomonadota</taxon>
        <taxon>Betaproteobacteria</taxon>
        <taxon>Burkholderiales</taxon>
        <taxon>Oxalobacteraceae</taxon>
        <taxon>Telluria group</taxon>
        <taxon>Telluria</taxon>
    </lineage>
</organism>